<keyword evidence="3" id="KW-1185">Reference proteome</keyword>
<feature type="region of interest" description="Disordered" evidence="1">
    <location>
        <begin position="1"/>
        <end position="42"/>
    </location>
</feature>
<sequence length="73" mass="7641">MSSLNPRAEGPSSPPPLYAAVSGLKTPPPNGRAGLYNGGNSVSPRRGKGGTYRCFWRDPVPVDCATVFVPVVI</sequence>
<dbReference type="AlphaFoldDB" id="A0AAD6J349"/>
<evidence type="ECO:0000313" key="3">
    <source>
        <dbReference type="Proteomes" id="UP001221413"/>
    </source>
</evidence>
<protein>
    <submittedName>
        <fullName evidence="2">Uncharacterized protein</fullName>
    </submittedName>
</protein>
<evidence type="ECO:0000313" key="2">
    <source>
        <dbReference type="EMBL" id="KAJ6263568.1"/>
    </source>
</evidence>
<gene>
    <name evidence="2" type="ORF">Dda_2132</name>
</gene>
<evidence type="ECO:0000256" key="1">
    <source>
        <dbReference type="SAM" id="MobiDB-lite"/>
    </source>
</evidence>
<proteinExistence type="predicted"/>
<dbReference type="Proteomes" id="UP001221413">
    <property type="component" value="Unassembled WGS sequence"/>
</dbReference>
<accession>A0AAD6J349</accession>
<organism evidence="2 3">
    <name type="scientific">Drechslerella dactyloides</name>
    <name type="common">Nematode-trapping fungus</name>
    <name type="synonym">Arthrobotrys dactyloides</name>
    <dbReference type="NCBI Taxonomy" id="74499"/>
    <lineage>
        <taxon>Eukaryota</taxon>
        <taxon>Fungi</taxon>
        <taxon>Dikarya</taxon>
        <taxon>Ascomycota</taxon>
        <taxon>Pezizomycotina</taxon>
        <taxon>Orbiliomycetes</taxon>
        <taxon>Orbiliales</taxon>
        <taxon>Orbiliaceae</taxon>
        <taxon>Drechslerella</taxon>
    </lineage>
</organism>
<name>A0AAD6J349_DREDA</name>
<reference evidence="2" key="1">
    <citation type="submission" date="2023-01" db="EMBL/GenBank/DDBJ databases">
        <title>The chitinases involved in constricting ring structure development in the nematode-trapping fungus Drechslerella dactyloides.</title>
        <authorList>
            <person name="Wang R."/>
            <person name="Zhang L."/>
            <person name="Tang P."/>
            <person name="Li S."/>
            <person name="Liang L."/>
        </authorList>
    </citation>
    <scope>NUCLEOTIDE SEQUENCE</scope>
    <source>
        <strain evidence="2">YMF1.00031</strain>
    </source>
</reference>
<dbReference type="EMBL" id="JAQGDS010000002">
    <property type="protein sequence ID" value="KAJ6263568.1"/>
    <property type="molecule type" value="Genomic_DNA"/>
</dbReference>
<comment type="caution">
    <text evidence="2">The sequence shown here is derived from an EMBL/GenBank/DDBJ whole genome shotgun (WGS) entry which is preliminary data.</text>
</comment>